<name>A0A199W008_ANACO</name>
<evidence type="ECO:0000256" key="2">
    <source>
        <dbReference type="ARBA" id="ARBA00022604"/>
    </source>
</evidence>
<dbReference type="STRING" id="4615.A0A199W008"/>
<proteinExistence type="predicted"/>
<dbReference type="CDD" id="cd20406">
    <property type="entry name" value="Tudor_Agenet_AtDUF_rpt2_4"/>
    <property type="match status" value="2"/>
</dbReference>
<protein>
    <recommendedName>
        <fullName evidence="5">Agenet domain-containing protein</fullName>
    </recommendedName>
</protein>
<dbReference type="PANTHER" id="PTHR31917">
    <property type="entry name" value="AGENET DOMAIN-CONTAINING PROTEIN-RELATED"/>
    <property type="match status" value="1"/>
</dbReference>
<feature type="region of interest" description="Disordered" evidence="4">
    <location>
        <begin position="28"/>
        <end position="52"/>
    </location>
</feature>
<dbReference type="AlphaFoldDB" id="A0A199W008"/>
<feature type="compositionally biased region" description="Basic residues" evidence="4">
    <location>
        <begin position="353"/>
        <end position="367"/>
    </location>
</feature>
<feature type="compositionally biased region" description="Basic and acidic residues" evidence="4">
    <location>
        <begin position="566"/>
        <end position="598"/>
    </location>
</feature>
<evidence type="ECO:0000256" key="1">
    <source>
        <dbReference type="ARBA" id="ARBA00022448"/>
    </source>
</evidence>
<dbReference type="InterPro" id="IPR008395">
    <property type="entry name" value="Agenet-like_dom"/>
</dbReference>
<dbReference type="SMART" id="SM00743">
    <property type="entry name" value="Agenet"/>
    <property type="match status" value="4"/>
</dbReference>
<evidence type="ECO:0000256" key="3">
    <source>
        <dbReference type="SAM" id="Coils"/>
    </source>
</evidence>
<evidence type="ECO:0000259" key="5">
    <source>
        <dbReference type="SMART" id="SM00743"/>
    </source>
</evidence>
<dbReference type="PANTHER" id="PTHR31917:SF147">
    <property type="entry name" value="AGENET DOMAIN-CONTAINING PROTEIN"/>
    <property type="match status" value="1"/>
</dbReference>
<dbReference type="Proteomes" id="UP000092600">
    <property type="component" value="Unassembled WGS sequence"/>
</dbReference>
<reference evidence="6 7" key="1">
    <citation type="journal article" date="2016" name="DNA Res.">
        <title>The draft genome of MD-2 pineapple using hybrid error correction of long reads.</title>
        <authorList>
            <person name="Redwan R.M."/>
            <person name="Saidin A."/>
            <person name="Kumar S.V."/>
        </authorList>
    </citation>
    <scope>NUCLEOTIDE SEQUENCE [LARGE SCALE GENOMIC DNA]</scope>
    <source>
        <strain evidence="7">cv. MD2</strain>
        <tissue evidence="6">Leaf</tissue>
    </source>
</reference>
<feature type="compositionally biased region" description="Gly residues" evidence="4">
    <location>
        <begin position="38"/>
        <end position="49"/>
    </location>
</feature>
<dbReference type="EMBL" id="LSRQ01000466">
    <property type="protein sequence ID" value="OAY82581.1"/>
    <property type="molecule type" value="Genomic_DNA"/>
</dbReference>
<evidence type="ECO:0000313" key="6">
    <source>
        <dbReference type="EMBL" id="OAY82581.1"/>
    </source>
</evidence>
<accession>A0A199W008</accession>
<feature type="domain" description="Agenet" evidence="5">
    <location>
        <begin position="123"/>
        <end position="181"/>
    </location>
</feature>
<comment type="caution">
    <text evidence="6">The sequence shown here is derived from an EMBL/GenBank/DDBJ whole genome shotgun (WGS) entry which is preliminary data.</text>
</comment>
<keyword evidence="2" id="KW-0341">Growth regulation</keyword>
<feature type="region of interest" description="Disordered" evidence="4">
    <location>
        <begin position="345"/>
        <end position="412"/>
    </location>
</feature>
<dbReference type="InterPro" id="IPR007930">
    <property type="entry name" value="DUF724"/>
</dbReference>
<feature type="domain" description="Agenet" evidence="5">
    <location>
        <begin position="266"/>
        <end position="324"/>
    </location>
</feature>
<feature type="compositionally biased region" description="Polar residues" evidence="4">
    <location>
        <begin position="377"/>
        <end position="391"/>
    </location>
</feature>
<feature type="region of interest" description="Disordered" evidence="4">
    <location>
        <begin position="497"/>
        <end position="525"/>
    </location>
</feature>
<keyword evidence="1" id="KW-0813">Transport</keyword>
<feature type="coiled-coil region" evidence="3">
    <location>
        <begin position="893"/>
        <end position="920"/>
    </location>
</feature>
<organism evidence="6 7">
    <name type="scientific">Ananas comosus</name>
    <name type="common">Pineapple</name>
    <name type="synonym">Ananas ananas</name>
    <dbReference type="NCBI Taxonomy" id="4615"/>
    <lineage>
        <taxon>Eukaryota</taxon>
        <taxon>Viridiplantae</taxon>
        <taxon>Streptophyta</taxon>
        <taxon>Embryophyta</taxon>
        <taxon>Tracheophyta</taxon>
        <taxon>Spermatophyta</taxon>
        <taxon>Magnoliopsida</taxon>
        <taxon>Liliopsida</taxon>
        <taxon>Poales</taxon>
        <taxon>Bromeliaceae</taxon>
        <taxon>Bromelioideae</taxon>
        <taxon>Ananas</taxon>
    </lineage>
</organism>
<evidence type="ECO:0000256" key="4">
    <source>
        <dbReference type="SAM" id="MobiDB-lite"/>
    </source>
</evidence>
<evidence type="ECO:0000313" key="7">
    <source>
        <dbReference type="Proteomes" id="UP000092600"/>
    </source>
</evidence>
<feature type="compositionally biased region" description="Polar residues" evidence="4">
    <location>
        <begin position="497"/>
        <end position="522"/>
    </location>
</feature>
<dbReference type="InterPro" id="IPR014002">
    <property type="entry name" value="Agenet_dom_plant"/>
</dbReference>
<dbReference type="Pfam" id="PF05266">
    <property type="entry name" value="DUF724"/>
    <property type="match status" value="1"/>
</dbReference>
<feature type="domain" description="Agenet" evidence="5">
    <location>
        <begin position="195"/>
        <end position="263"/>
    </location>
</feature>
<feature type="domain" description="Agenet" evidence="5">
    <location>
        <begin position="47"/>
        <end position="120"/>
    </location>
</feature>
<keyword evidence="3" id="KW-0175">Coiled coil</keyword>
<dbReference type="Pfam" id="PF05641">
    <property type="entry name" value="Agenet"/>
    <property type="match status" value="2"/>
</dbReference>
<gene>
    <name evidence="6" type="ORF">ACMD2_11533</name>
</gene>
<sequence length="929" mass="103686">MQLHQLFLSSSSVDSAVLADPFSKLMGRPARKASAGDSSGGGGSGGEGFPAGARVEVRSHDDGFRGAWYEATVAALRRRRRRHLRYVVSYSTLVSDADPSAPLTEAVASALVRPSPPSASASASFELHQLVEAFHNDGWWAGVVSAVRNPSSGRYAVSFPNSRELIEFPPSEIRPRMEWVRGEWVPAQDLQVGVPMFNAREKVEVSRYLDNFSFAWFPATIVKVIGTTNFIVEYENLRACGEEELLTEILDVQYIRPVPYIFPESKNFDLSADVEAFCNGGWSAGVVSKVLFGSKYVVKMTRHDIDVEMEFDCTQLRFRREWNGKQWIEYSSKVVFGLLQGKNGKSTSVRGMPSKRRKQPRAARRSRLLTTLKTSSNDVSQVTHESHLTNTEMKRKKADECSNGGGVESGYSKKRLKKGNLERYKLRPRNCLSSSGDSKTLSDLEEKSHCAMRTPECFPSEGNHYELPASEKTPPIPNISMESKLEKMNGINKSLITRKSSSNQRCKGSANQSKVSDITQASTDHEAQLSLPIAAWRVKAKRKINFQSPEKRKKTPNATKAGSRPRALEKNLNHILRSKESGDPKHSGEAHDDQVAEKRRRIEDIRASKKDSEAHGVGSKVQFAQQVDDLEEGCTTPQKEYFSEGDGNQLILSPTPLQLSCCLPRLPGTGVENIFTFDAHVQNAGDEVPDGVLLSFSKDSVEEVCGPDKLPSARIVVADDRDASTCETPPENILVPFVKSSSIWESVETLEVFQRMPQQPHFLPLDQYSSEFREGMAIGLMVSFANVVASMSKLSCYDSLALFEEKLKSLGPLEANGFDVRFLRSRLKELIRIKNVQMDCERRKAALQEKIMEKGYDNNQLDGLIGALDGVISEVERNLIIFREKRDSLVTQRESNSLEISRLEMDARKAEEAYLAAQQHFNRALVEPW</sequence>
<feature type="region of interest" description="Disordered" evidence="4">
    <location>
        <begin position="542"/>
        <end position="598"/>
    </location>
</feature>